<reference evidence="1" key="1">
    <citation type="journal article" date="2020" name="Nature">
        <title>Giant virus diversity and host interactions through global metagenomics.</title>
        <authorList>
            <person name="Schulz F."/>
            <person name="Roux S."/>
            <person name="Paez-Espino D."/>
            <person name="Jungbluth S."/>
            <person name="Walsh D.A."/>
            <person name="Denef V.J."/>
            <person name="McMahon K.D."/>
            <person name="Konstantinidis K.T."/>
            <person name="Eloe-Fadrosh E.A."/>
            <person name="Kyrpides N.C."/>
            <person name="Woyke T."/>
        </authorList>
    </citation>
    <scope>NUCLEOTIDE SEQUENCE</scope>
    <source>
        <strain evidence="1">GVMAG-M-3300027833-19</strain>
    </source>
</reference>
<protein>
    <submittedName>
        <fullName evidence="1">Uncharacterized protein</fullName>
    </submittedName>
</protein>
<organism evidence="1">
    <name type="scientific">viral metagenome</name>
    <dbReference type="NCBI Taxonomy" id="1070528"/>
    <lineage>
        <taxon>unclassified sequences</taxon>
        <taxon>metagenomes</taxon>
        <taxon>organismal metagenomes</taxon>
    </lineage>
</organism>
<proteinExistence type="predicted"/>
<accession>A0A6C0LHX6</accession>
<name>A0A6C0LHX6_9ZZZZ</name>
<sequence>MSDVQNFGEFTTRQVNSSVIYGAFNDGAGAGDKRSLTLTCSKDDNSSQLSLELHHDTDDGGSDTNRFTFTSNTLIKNVLDPISDQDAATKKYVDDNTGGEGRSALSLFTIGTAPDYIENISTAGNHSWTGAQISSGIIRRTTSGNREDILPNASDWIATLTDPVVGDIKILIIINTDGGRMDFNTSPDGTFVARNGGAGTFTALGRRVARASPNRTTKFSICIYELGANPKVEIIKTGRD</sequence>
<dbReference type="AlphaFoldDB" id="A0A6C0LHX6"/>
<dbReference type="EMBL" id="MN740510">
    <property type="protein sequence ID" value="QHU30576.1"/>
    <property type="molecule type" value="Genomic_DNA"/>
</dbReference>
<evidence type="ECO:0000313" key="1">
    <source>
        <dbReference type="EMBL" id="QHU30576.1"/>
    </source>
</evidence>